<organism evidence="2 3">
    <name type="scientific">Entomortierella parvispora</name>
    <dbReference type="NCBI Taxonomy" id="205924"/>
    <lineage>
        <taxon>Eukaryota</taxon>
        <taxon>Fungi</taxon>
        <taxon>Fungi incertae sedis</taxon>
        <taxon>Mucoromycota</taxon>
        <taxon>Mortierellomycotina</taxon>
        <taxon>Mortierellomycetes</taxon>
        <taxon>Mortierellales</taxon>
        <taxon>Mortierellaceae</taxon>
        <taxon>Entomortierella</taxon>
    </lineage>
</organism>
<dbReference type="InterPro" id="IPR009078">
    <property type="entry name" value="Ferritin-like_SF"/>
</dbReference>
<dbReference type="PANTHER" id="PTHR38705:SF1">
    <property type="entry name" value="PROTEIN RDS1"/>
    <property type="match status" value="1"/>
</dbReference>
<dbReference type="InterPro" id="IPR039254">
    <property type="entry name" value="Rds1"/>
</dbReference>
<reference evidence="2" key="2">
    <citation type="journal article" date="2022" name="Microbiol. Resour. Announc.">
        <title>Whole-Genome Sequence of Entomortierella parvispora E1425, a Mucoromycotan Fungus Associated with Burkholderiaceae-Related Endosymbiotic Bacteria.</title>
        <authorList>
            <person name="Herlambang A."/>
            <person name="Guo Y."/>
            <person name="Takashima Y."/>
            <person name="Narisawa K."/>
            <person name="Ohta H."/>
            <person name="Nishizawa T."/>
        </authorList>
    </citation>
    <scope>NUCLEOTIDE SEQUENCE</scope>
    <source>
        <strain evidence="2">E1425</strain>
    </source>
</reference>
<evidence type="ECO:0000313" key="2">
    <source>
        <dbReference type="EMBL" id="GJJ76179.1"/>
    </source>
</evidence>
<dbReference type="OrthoDB" id="1001765at2759"/>
<name>A0A9P3LZD8_9FUNG</name>
<dbReference type="SUPFAM" id="SSF47240">
    <property type="entry name" value="Ferritin-like"/>
    <property type="match status" value="1"/>
</dbReference>
<evidence type="ECO:0000256" key="1">
    <source>
        <dbReference type="SAM" id="SignalP"/>
    </source>
</evidence>
<sequence length="285" mass="30715">MRFSILAIASAIAVFAVSASPVSISKRSASTDILNFALTLEHLESTFYKEGLAKFSQKDFEKAGYHGKVREYFEHIGEHENTHVDLLTSIIKSLHETPVPVCKYNFPLTDVDAFIAISRALENTGVSAYLGASSSLAGGLLTTAGTITTVEARQSSYLNTLVGGEGTPYNFDTPLTAQEVFTMASGFIVSCPYNVGVKPYTQLTASVNKNSSKVATSFKGKGAKNEWCQFLFSNQVVVSPRSKCTVPKEVNGYFYVVITDTKTPLTAKDGAHIVAGPALLFEGDH</sequence>
<accession>A0A9P3LZD8</accession>
<gene>
    <name evidence="2" type="ORF">EMPS_08538</name>
</gene>
<keyword evidence="3" id="KW-1185">Reference proteome</keyword>
<keyword evidence="1" id="KW-0732">Signal</keyword>
<dbReference type="PANTHER" id="PTHR38705">
    <property type="entry name" value="PROTEIN RDS1"/>
    <property type="match status" value="1"/>
</dbReference>
<protein>
    <submittedName>
        <fullName evidence="2">Uncharacterized protein</fullName>
    </submittedName>
</protein>
<dbReference type="EMBL" id="BQFW01000012">
    <property type="protein sequence ID" value="GJJ76179.1"/>
    <property type="molecule type" value="Genomic_DNA"/>
</dbReference>
<dbReference type="Proteomes" id="UP000827284">
    <property type="component" value="Unassembled WGS sequence"/>
</dbReference>
<evidence type="ECO:0000313" key="3">
    <source>
        <dbReference type="Proteomes" id="UP000827284"/>
    </source>
</evidence>
<comment type="caution">
    <text evidence="2">The sequence shown here is derived from an EMBL/GenBank/DDBJ whole genome shotgun (WGS) entry which is preliminary data.</text>
</comment>
<feature type="chain" id="PRO_5040185134" evidence="1">
    <location>
        <begin position="20"/>
        <end position="285"/>
    </location>
</feature>
<reference evidence="2" key="1">
    <citation type="submission" date="2021-11" db="EMBL/GenBank/DDBJ databases">
        <authorList>
            <person name="Herlambang A."/>
            <person name="Guo Y."/>
            <person name="Takashima Y."/>
            <person name="Nishizawa T."/>
        </authorList>
    </citation>
    <scope>NUCLEOTIDE SEQUENCE</scope>
    <source>
        <strain evidence="2">E1425</strain>
    </source>
</reference>
<dbReference type="Pfam" id="PF13668">
    <property type="entry name" value="Ferritin_2"/>
    <property type="match status" value="1"/>
</dbReference>
<feature type="signal peptide" evidence="1">
    <location>
        <begin position="1"/>
        <end position="19"/>
    </location>
</feature>
<proteinExistence type="predicted"/>
<dbReference type="AlphaFoldDB" id="A0A9P3LZD8"/>